<comment type="caution">
    <text evidence="1">The sequence shown here is derived from an EMBL/GenBank/DDBJ whole genome shotgun (WGS) entry which is preliminary data.</text>
</comment>
<dbReference type="EMBL" id="VTPY01000005">
    <property type="protein sequence ID" value="KAA0011213.1"/>
    <property type="molecule type" value="Genomic_DNA"/>
</dbReference>
<sequence>MKHELTDHQVEIISYALQHGGVLAAPFGHFGDDSLVEELPAQVKALEADGLVTVTRDEHGDLQRIELTPQGQAALGVR</sequence>
<name>A0A7V7FZE7_9GAMM</name>
<dbReference type="AlphaFoldDB" id="A0A7V7FZE7"/>
<accession>A0A7V7FZE7</accession>
<keyword evidence="2" id="KW-1185">Reference proteome</keyword>
<dbReference type="RefSeq" id="WP_149328955.1">
    <property type="nucleotide sequence ID" value="NZ_VTPY01000005.1"/>
</dbReference>
<gene>
    <name evidence="1" type="ORF">F0A17_13900</name>
</gene>
<evidence type="ECO:0008006" key="3">
    <source>
        <dbReference type="Google" id="ProtNLM"/>
    </source>
</evidence>
<evidence type="ECO:0000313" key="1">
    <source>
        <dbReference type="EMBL" id="KAA0011213.1"/>
    </source>
</evidence>
<proteinExistence type="predicted"/>
<reference evidence="1 2" key="1">
    <citation type="submission" date="2019-08" db="EMBL/GenBank/DDBJ databases">
        <title>Bioinformatics analysis of the strain L3 and L5.</title>
        <authorList>
            <person name="Li X."/>
        </authorList>
    </citation>
    <scope>NUCLEOTIDE SEQUENCE [LARGE SCALE GENOMIC DNA]</scope>
    <source>
        <strain evidence="1 2">L5</strain>
    </source>
</reference>
<protein>
    <recommendedName>
        <fullName evidence="3">MarR family transcriptional regulator</fullName>
    </recommendedName>
</protein>
<dbReference type="Proteomes" id="UP000486760">
    <property type="component" value="Unassembled WGS sequence"/>
</dbReference>
<evidence type="ECO:0000313" key="2">
    <source>
        <dbReference type="Proteomes" id="UP000486760"/>
    </source>
</evidence>
<organism evidence="1 2">
    <name type="scientific">Billgrantia pellis</name>
    <dbReference type="NCBI Taxonomy" id="2606936"/>
    <lineage>
        <taxon>Bacteria</taxon>
        <taxon>Pseudomonadati</taxon>
        <taxon>Pseudomonadota</taxon>
        <taxon>Gammaproteobacteria</taxon>
        <taxon>Oceanospirillales</taxon>
        <taxon>Halomonadaceae</taxon>
        <taxon>Billgrantia</taxon>
    </lineage>
</organism>